<feature type="domain" description="Abnormal cell migration protein 18-like fibronectin type I" evidence="2">
    <location>
        <begin position="338"/>
        <end position="394"/>
    </location>
</feature>
<dbReference type="KEGG" id="crq:GCK72_017424"/>
<feature type="domain" description="Abnormal cell migration protein 18-like fibronectin type I" evidence="2">
    <location>
        <begin position="176"/>
        <end position="241"/>
    </location>
</feature>
<name>A0A6A5G810_CAERE</name>
<dbReference type="Pfam" id="PF23003">
    <property type="entry name" value="Fn1_2"/>
    <property type="match status" value="6"/>
</dbReference>
<organism evidence="3 4">
    <name type="scientific">Caenorhabditis remanei</name>
    <name type="common">Caenorhabditis vulgaris</name>
    <dbReference type="NCBI Taxonomy" id="31234"/>
    <lineage>
        <taxon>Eukaryota</taxon>
        <taxon>Metazoa</taxon>
        <taxon>Ecdysozoa</taxon>
        <taxon>Nematoda</taxon>
        <taxon>Chromadorea</taxon>
        <taxon>Rhabditida</taxon>
        <taxon>Rhabditina</taxon>
        <taxon>Rhabditomorpha</taxon>
        <taxon>Rhabditoidea</taxon>
        <taxon>Rhabditidae</taxon>
        <taxon>Peloderinae</taxon>
        <taxon>Caenorhabditis</taxon>
    </lineage>
</organism>
<dbReference type="PANTHER" id="PTHR35572">
    <property type="entry name" value="PROTEIN CBG04538-RELATED"/>
    <property type="match status" value="1"/>
</dbReference>
<dbReference type="GeneID" id="9819316"/>
<dbReference type="Proteomes" id="UP000483820">
    <property type="component" value="Chromosome V"/>
</dbReference>
<accession>A0A6A5G810</accession>
<feature type="domain" description="Abnormal cell migration protein 18-like fibronectin type I" evidence="2">
    <location>
        <begin position="20"/>
        <end position="88"/>
    </location>
</feature>
<keyword evidence="1" id="KW-0732">Signal</keyword>
<comment type="caution">
    <text evidence="3">The sequence shown here is derived from an EMBL/GenBank/DDBJ whole genome shotgun (WGS) entry which is preliminary data.</text>
</comment>
<dbReference type="PANTHER" id="PTHR35572:SF7">
    <property type="entry name" value="PROTEIN CBG04538"/>
    <property type="match status" value="1"/>
</dbReference>
<feature type="chain" id="PRO_5025557208" description="Abnormal cell migration protein 18-like fibronectin type I domain-containing protein" evidence="1">
    <location>
        <begin position="19"/>
        <end position="478"/>
    </location>
</feature>
<proteinExistence type="predicted"/>
<feature type="domain" description="Abnormal cell migration protein 18-like fibronectin type I" evidence="2">
    <location>
        <begin position="107"/>
        <end position="162"/>
    </location>
</feature>
<dbReference type="AlphaFoldDB" id="A0A6A5G810"/>
<reference evidence="3 4" key="1">
    <citation type="submission" date="2019-12" db="EMBL/GenBank/DDBJ databases">
        <title>Chromosome-level assembly of the Caenorhabditis remanei genome.</title>
        <authorList>
            <person name="Teterina A.A."/>
            <person name="Willis J.H."/>
            <person name="Phillips P.C."/>
        </authorList>
    </citation>
    <scope>NUCLEOTIDE SEQUENCE [LARGE SCALE GENOMIC DNA]</scope>
    <source>
        <strain evidence="3 4">PX506</strain>
        <tissue evidence="3">Whole organism</tissue>
    </source>
</reference>
<dbReference type="RefSeq" id="XP_003102343.2">
    <property type="nucleotide sequence ID" value="XM_003102295.2"/>
</dbReference>
<feature type="domain" description="Abnormal cell migration protein 18-like fibronectin type I" evidence="2">
    <location>
        <begin position="410"/>
        <end position="469"/>
    </location>
</feature>
<dbReference type="InterPro" id="IPR040282">
    <property type="entry name" value="Mig-18-like"/>
</dbReference>
<evidence type="ECO:0000256" key="1">
    <source>
        <dbReference type="SAM" id="SignalP"/>
    </source>
</evidence>
<feature type="signal peptide" evidence="1">
    <location>
        <begin position="1"/>
        <end position="18"/>
    </location>
</feature>
<protein>
    <recommendedName>
        <fullName evidence="2">Abnormal cell migration protein 18-like fibronectin type I domain-containing protein</fullName>
    </recommendedName>
</protein>
<evidence type="ECO:0000259" key="2">
    <source>
        <dbReference type="Pfam" id="PF23003"/>
    </source>
</evidence>
<dbReference type="InterPro" id="IPR055119">
    <property type="entry name" value="Mig18_Fn1"/>
</dbReference>
<evidence type="ECO:0000313" key="4">
    <source>
        <dbReference type="Proteomes" id="UP000483820"/>
    </source>
</evidence>
<feature type="domain" description="Abnormal cell migration protein 18-like fibronectin type I" evidence="2">
    <location>
        <begin position="257"/>
        <end position="320"/>
    </location>
</feature>
<evidence type="ECO:0000313" key="3">
    <source>
        <dbReference type="EMBL" id="KAF1750873.1"/>
    </source>
</evidence>
<dbReference type="EMBL" id="WUAV01000005">
    <property type="protein sequence ID" value="KAF1750873.1"/>
    <property type="molecule type" value="Genomic_DNA"/>
</dbReference>
<gene>
    <name evidence="3" type="ORF">GCK72_017424</name>
</gene>
<sequence length="478" mass="51987">MLRTLVLLSSVAILSTWAVKCKYDNQDLDNNQIIVVQNAFRIKCLTEDNGSWKTEIVGCVAPDGTEIDAGQKKEVGDKVHECVKTEGGQVSLKESKGRLAACPGGQKNGEEWQEKSFKFRCGDGGVVKFIACVGQDGSVINSGETGKIGGFDVKCLQHANGTITMQAANDPKSYECKAKDGSMKKNGEEYIEGNFVRKCADYGQGKIIGCYAESVGNTIGVNQNVTAGDVIYSCKQDGSNYSFKTYNLKAPVVYSMCEQDGKQYKNGSTFISRESFRMKCVTFKNLTSTLEVVSCITPAGVEIAIGTQLEEGDRVFECTSGNVTLKSTPGQTGKCRGTYKVGEEWVEDSFKFACEPYGKIIIKSCVTKEGTEIPLGDAKRVPAGYAMECVIVNGHVALQTAKTFDCETGTGETKKFGETWNEGNFVRRCANHGVSEIIGCYVDNVGSVGLNQNLTSGDLLYLCIHQNDQFKFRTLRAQ</sequence>
<dbReference type="CTD" id="9819316"/>